<dbReference type="AlphaFoldDB" id="A0A183UXS9"/>
<dbReference type="SMART" id="SM00219">
    <property type="entry name" value="TyrKc"/>
    <property type="match status" value="1"/>
</dbReference>
<evidence type="ECO:0000313" key="7">
    <source>
        <dbReference type="WBParaSite" id="TCNE_0001329901-mRNA-1"/>
    </source>
</evidence>
<dbReference type="Proteomes" id="UP000050794">
    <property type="component" value="Unassembled WGS sequence"/>
</dbReference>
<evidence type="ECO:0000256" key="3">
    <source>
        <dbReference type="SAM" id="MobiDB-lite"/>
    </source>
</evidence>
<feature type="compositionally biased region" description="Low complexity" evidence="3">
    <location>
        <begin position="204"/>
        <end position="214"/>
    </location>
</feature>
<feature type="region of interest" description="Disordered" evidence="3">
    <location>
        <begin position="122"/>
        <end position="158"/>
    </location>
</feature>
<dbReference type="Gene3D" id="1.10.510.10">
    <property type="entry name" value="Transferase(Phosphotransferase) domain 1"/>
    <property type="match status" value="1"/>
</dbReference>
<name>A0A183UXS9_TOXCA</name>
<evidence type="ECO:0000313" key="6">
    <source>
        <dbReference type="Proteomes" id="UP000050794"/>
    </source>
</evidence>
<dbReference type="WBParaSite" id="TCNE_0001329901-mRNA-1">
    <property type="protein sequence ID" value="TCNE_0001329901-mRNA-1"/>
    <property type="gene ID" value="TCNE_0001329901"/>
</dbReference>
<dbReference type="InterPro" id="IPR050198">
    <property type="entry name" value="Non-receptor_tyrosine_kinases"/>
</dbReference>
<gene>
    <name evidence="5" type="ORF">TCNE_LOCUS13299</name>
</gene>
<dbReference type="PROSITE" id="PS50011">
    <property type="entry name" value="PROTEIN_KINASE_DOM"/>
    <property type="match status" value="1"/>
</dbReference>
<feature type="region of interest" description="Disordered" evidence="3">
    <location>
        <begin position="383"/>
        <end position="455"/>
    </location>
</feature>
<evidence type="ECO:0000313" key="5">
    <source>
        <dbReference type="EMBL" id="VDM44620.1"/>
    </source>
</evidence>
<reference evidence="5 6" key="2">
    <citation type="submission" date="2018-11" db="EMBL/GenBank/DDBJ databases">
        <authorList>
            <consortium name="Pathogen Informatics"/>
        </authorList>
    </citation>
    <scope>NUCLEOTIDE SEQUENCE [LARGE SCALE GENOMIC DNA]</scope>
</reference>
<dbReference type="PANTHER" id="PTHR24418">
    <property type="entry name" value="TYROSINE-PROTEIN KINASE"/>
    <property type="match status" value="1"/>
</dbReference>
<feature type="domain" description="Protein kinase" evidence="4">
    <location>
        <begin position="1"/>
        <end position="120"/>
    </location>
</feature>
<keyword evidence="1" id="KW-0547">Nucleotide-binding</keyword>
<dbReference type="InterPro" id="IPR001245">
    <property type="entry name" value="Ser-Thr/Tyr_kinase_cat_dom"/>
</dbReference>
<feature type="region of interest" description="Disordered" evidence="3">
    <location>
        <begin position="191"/>
        <end position="274"/>
    </location>
</feature>
<evidence type="ECO:0000256" key="2">
    <source>
        <dbReference type="ARBA" id="ARBA00022840"/>
    </source>
</evidence>
<keyword evidence="6" id="KW-1185">Reference proteome</keyword>
<reference evidence="7" key="1">
    <citation type="submission" date="2016-06" db="UniProtKB">
        <authorList>
            <consortium name="WormBaseParasite"/>
        </authorList>
    </citation>
    <scope>IDENTIFICATION</scope>
</reference>
<feature type="compositionally biased region" description="Polar residues" evidence="3">
    <location>
        <begin position="249"/>
        <end position="261"/>
    </location>
</feature>
<dbReference type="InterPro" id="IPR000719">
    <property type="entry name" value="Prot_kinase_dom"/>
</dbReference>
<feature type="compositionally biased region" description="Polar residues" evidence="3">
    <location>
        <begin position="215"/>
        <end position="230"/>
    </location>
</feature>
<evidence type="ECO:0000256" key="1">
    <source>
        <dbReference type="ARBA" id="ARBA00022741"/>
    </source>
</evidence>
<dbReference type="GO" id="GO:0005524">
    <property type="term" value="F:ATP binding"/>
    <property type="evidence" value="ECO:0007669"/>
    <property type="project" value="UniProtKB-KW"/>
</dbReference>
<dbReference type="GO" id="GO:0004713">
    <property type="term" value="F:protein tyrosine kinase activity"/>
    <property type="evidence" value="ECO:0007669"/>
    <property type="project" value="InterPro"/>
</dbReference>
<organism evidence="6 7">
    <name type="scientific">Toxocara canis</name>
    <name type="common">Canine roundworm</name>
    <dbReference type="NCBI Taxonomy" id="6265"/>
    <lineage>
        <taxon>Eukaryota</taxon>
        <taxon>Metazoa</taxon>
        <taxon>Ecdysozoa</taxon>
        <taxon>Nematoda</taxon>
        <taxon>Chromadorea</taxon>
        <taxon>Rhabditida</taxon>
        <taxon>Spirurina</taxon>
        <taxon>Ascaridomorpha</taxon>
        <taxon>Ascaridoidea</taxon>
        <taxon>Toxocaridae</taxon>
        <taxon>Toxocara</taxon>
    </lineage>
</organism>
<accession>A0A183UXS9</accession>
<evidence type="ECO:0000259" key="4">
    <source>
        <dbReference type="PROSITE" id="PS50011"/>
    </source>
</evidence>
<protein>
    <submittedName>
        <fullName evidence="7">Protein kinase domain-containing protein</fullName>
    </submittedName>
</protein>
<sequence length="455" mass="48406">MLSLSESVSNTENIKVERLKNVPVRWLSPETLRQGIFSTKSDVWSFGVLIWEVFSHCRTDPFPGLSNAQARQKIQSGKEPMQPPDGTPPIVCAAMHLCFIQNPIDRADFEAILRLLSPLEEPPSPTTHSSYHLSVSTPTKMSKKPTVSMHENKRVQNKEVLLVQESKQQLPSEKAHSSPARETAMRNNAMLPLANPAPPSIKAQSSSSSEETTQNKAISPATDTASSGRPSISEGRKKMVEQTPEANPAQKSTPEINTAMSSVEPDVTTPPEIGLDSAAHEIPKSTSKATALMAETVDATSIGGEEIGQLDKTIFESTLKGTTSTAETIDATSVGGEESGQFDKRIPESAPKATTLMAEAADATPRGGEEIGQFDKTIFEPISSAYDPATPTTTADASIPDVTTARQGTSPATSDPPPAAAGPRDSAPNENVGNRAAQPSVHVVDQEGHDEGNSA</sequence>
<dbReference type="InterPro" id="IPR011009">
    <property type="entry name" value="Kinase-like_dom_sf"/>
</dbReference>
<dbReference type="SUPFAM" id="SSF56112">
    <property type="entry name" value="Protein kinase-like (PK-like)"/>
    <property type="match status" value="1"/>
</dbReference>
<feature type="compositionally biased region" description="Basic and acidic residues" evidence="3">
    <location>
        <begin position="444"/>
        <end position="455"/>
    </location>
</feature>
<dbReference type="EMBL" id="UYWY01021661">
    <property type="protein sequence ID" value="VDM44620.1"/>
    <property type="molecule type" value="Genomic_DNA"/>
</dbReference>
<keyword evidence="2" id="KW-0067">ATP-binding</keyword>
<dbReference type="InterPro" id="IPR020635">
    <property type="entry name" value="Tyr_kinase_cat_dom"/>
</dbReference>
<proteinExistence type="predicted"/>
<dbReference type="Pfam" id="PF07714">
    <property type="entry name" value="PK_Tyr_Ser-Thr"/>
    <property type="match status" value="1"/>
</dbReference>
<feature type="compositionally biased region" description="Low complexity" evidence="3">
    <location>
        <begin position="383"/>
        <end position="401"/>
    </location>
</feature>